<feature type="compositionally biased region" description="Acidic residues" evidence="1">
    <location>
        <begin position="563"/>
        <end position="574"/>
    </location>
</feature>
<feature type="compositionally biased region" description="Polar residues" evidence="1">
    <location>
        <begin position="408"/>
        <end position="420"/>
    </location>
</feature>
<feature type="compositionally biased region" description="Basic residues" evidence="1">
    <location>
        <begin position="428"/>
        <end position="446"/>
    </location>
</feature>
<feature type="compositionally biased region" description="Polar residues" evidence="1">
    <location>
        <begin position="489"/>
        <end position="502"/>
    </location>
</feature>
<dbReference type="EMBL" id="BKCJ010000537">
    <property type="protein sequence ID" value="GEU34094.1"/>
    <property type="molecule type" value="Genomic_DNA"/>
</dbReference>
<feature type="compositionally biased region" description="Polar residues" evidence="1">
    <location>
        <begin position="608"/>
        <end position="621"/>
    </location>
</feature>
<feature type="compositionally biased region" description="Polar residues" evidence="1">
    <location>
        <begin position="447"/>
        <end position="460"/>
    </location>
</feature>
<feature type="compositionally biased region" description="Polar residues" evidence="1">
    <location>
        <begin position="537"/>
        <end position="546"/>
    </location>
</feature>
<comment type="caution">
    <text evidence="3">The sequence shown here is derived from an EMBL/GenBank/DDBJ whole genome shotgun (WGS) entry which is preliminary data.</text>
</comment>
<evidence type="ECO:0000256" key="1">
    <source>
        <dbReference type="SAM" id="MobiDB-lite"/>
    </source>
</evidence>
<feature type="compositionally biased region" description="Basic and acidic residues" evidence="1">
    <location>
        <begin position="507"/>
        <end position="523"/>
    </location>
</feature>
<protein>
    <submittedName>
        <fullName evidence="3">Retrovirus-related Pol polyprotein from transposon TNT 1-94</fullName>
    </submittedName>
</protein>
<reference evidence="3" key="1">
    <citation type="journal article" date="2019" name="Sci. Rep.">
        <title>Draft genome of Tanacetum cinerariifolium, the natural source of mosquito coil.</title>
        <authorList>
            <person name="Yamashiro T."/>
            <person name="Shiraishi A."/>
            <person name="Satake H."/>
            <person name="Nakayama K."/>
        </authorList>
    </citation>
    <scope>NUCLEOTIDE SEQUENCE</scope>
</reference>
<accession>A0A6L2JEF8</accession>
<sequence>MKPEPKKKVMDSDSCSKDKHIKLVNIIGDPSEGMLIGSMVVKLTVASASECLFADFLSKIEPKKTLVPLPHGKIARGSKWAFRNKKDKHGIVTNNKARLVAQGYSQEEGIDYDETFALVARMKVIRIFLAFATYMNFTVFQMDVKSDFLNRKLKEEVYVKQPHTHDYIGSNMDKEITSGACQILGGKLRSRSDLICDHLVSDILTSSFLSQLSKMASNQAIKYAAQCGDLTVESLTFHNNNLVGVFRYLETAPAYHEICKYLMTYPLAEGFTKTPSVVYQNLLREFWCTMVATHPNPPADDSEVRPLKEYKIKFSMMNGKKPLTINYKTFVESTRLDYAKGTLLLGPDYTQNESFRSSPTILSNSNFLKDPSKVTPIELTDFMVGVNKHEHSVNPLPSSAKKKKEKSQTVTPTLPQSQGPKASGSLPQKRKTSKSKRHTLRPRKNHPSQQRVLSNPTQSPHALYLIPKIQRETYKSLGNVQPVDKGLPSTISDEGSAKTTSLPEGLCGDKDSEGMKPPVDMEPHTNPIADLSGTDAKYQTDQTQSARLRYQPLTENKGKTFSEDEMAQESDDEEVFKAGKDMEEDTQADEEQHQSPPPNTDKSKPSPDQETQELKSGSSSPKLKIYDNILPLTERQLVKHLRKTFIEGYYEENVNHMEQADKVIDATMNSLDKNSIARGDLLNALNRVTETLKNIQDAVKEDHILNKKVIEATKAYAKNSTHLTELLTLIKNFDFQGLKSSVESLQATALKQEAHLASWAKSSTLALG</sequence>
<dbReference type="AlphaFoldDB" id="A0A6L2JEF8"/>
<feature type="region of interest" description="Disordered" evidence="1">
    <location>
        <begin position="480"/>
        <end position="622"/>
    </location>
</feature>
<dbReference type="Pfam" id="PF07727">
    <property type="entry name" value="RVT_2"/>
    <property type="match status" value="1"/>
</dbReference>
<name>A0A6L2JEF8_TANCI</name>
<dbReference type="InterPro" id="IPR013103">
    <property type="entry name" value="RVT_2"/>
</dbReference>
<evidence type="ECO:0000259" key="2">
    <source>
        <dbReference type="Pfam" id="PF07727"/>
    </source>
</evidence>
<feature type="domain" description="Reverse transcriptase Ty1/copia-type" evidence="2">
    <location>
        <begin position="65"/>
        <end position="165"/>
    </location>
</feature>
<proteinExistence type="predicted"/>
<evidence type="ECO:0000313" key="3">
    <source>
        <dbReference type="EMBL" id="GEU34094.1"/>
    </source>
</evidence>
<feature type="region of interest" description="Disordered" evidence="1">
    <location>
        <begin position="390"/>
        <end position="460"/>
    </location>
</feature>
<organism evidence="3">
    <name type="scientific">Tanacetum cinerariifolium</name>
    <name type="common">Dalmatian daisy</name>
    <name type="synonym">Chrysanthemum cinerariifolium</name>
    <dbReference type="NCBI Taxonomy" id="118510"/>
    <lineage>
        <taxon>Eukaryota</taxon>
        <taxon>Viridiplantae</taxon>
        <taxon>Streptophyta</taxon>
        <taxon>Embryophyta</taxon>
        <taxon>Tracheophyta</taxon>
        <taxon>Spermatophyta</taxon>
        <taxon>Magnoliopsida</taxon>
        <taxon>eudicotyledons</taxon>
        <taxon>Gunneridae</taxon>
        <taxon>Pentapetalae</taxon>
        <taxon>asterids</taxon>
        <taxon>campanulids</taxon>
        <taxon>Asterales</taxon>
        <taxon>Asteraceae</taxon>
        <taxon>Asteroideae</taxon>
        <taxon>Anthemideae</taxon>
        <taxon>Anthemidinae</taxon>
        <taxon>Tanacetum</taxon>
    </lineage>
</organism>
<gene>
    <name evidence="3" type="ORF">Tci_006072</name>
</gene>